<keyword evidence="1" id="KW-0732">Signal</keyword>
<dbReference type="InterPro" id="IPR018389">
    <property type="entry name" value="DctP_fam"/>
</dbReference>
<dbReference type="InterPro" id="IPR038404">
    <property type="entry name" value="TRAP_DctP_sf"/>
</dbReference>
<evidence type="ECO:0008006" key="4">
    <source>
        <dbReference type="Google" id="ProtNLM"/>
    </source>
</evidence>
<keyword evidence="3" id="KW-1185">Reference proteome</keyword>
<dbReference type="Proteomes" id="UP001203665">
    <property type="component" value="Unassembled WGS sequence"/>
</dbReference>
<evidence type="ECO:0000313" key="3">
    <source>
        <dbReference type="Proteomes" id="UP001203665"/>
    </source>
</evidence>
<protein>
    <recommendedName>
        <fullName evidence="4">Extracellular solute-binding protein</fullName>
    </recommendedName>
</protein>
<dbReference type="Gene3D" id="3.40.190.170">
    <property type="entry name" value="Bacterial extracellular solute-binding protein, family 7"/>
    <property type="match status" value="1"/>
</dbReference>
<name>A0ABT0XJR1_9BACI</name>
<sequence>MKGSKTVVIGLTAVLIGSASIMIPKLIEASSEKKTLTIAHIHNDSAPVYQSLEDFATGVNEQTGDHLNVEIYPNGALGDERVMLELGANWCY</sequence>
<comment type="caution">
    <text evidence="2">The sequence shown here is derived from an EMBL/GenBank/DDBJ whole genome shotgun (WGS) entry which is preliminary data.</text>
</comment>
<evidence type="ECO:0000313" key="2">
    <source>
        <dbReference type="EMBL" id="MCM2676143.1"/>
    </source>
</evidence>
<organism evidence="2 3">
    <name type="scientific">Alkalicoccobacillus plakortidis</name>
    <dbReference type="NCBI Taxonomy" id="444060"/>
    <lineage>
        <taxon>Bacteria</taxon>
        <taxon>Bacillati</taxon>
        <taxon>Bacillota</taxon>
        <taxon>Bacilli</taxon>
        <taxon>Bacillales</taxon>
        <taxon>Bacillaceae</taxon>
        <taxon>Alkalicoccobacillus</taxon>
    </lineage>
</organism>
<dbReference type="Pfam" id="PF03480">
    <property type="entry name" value="DctP"/>
    <property type="match status" value="1"/>
</dbReference>
<dbReference type="RefSeq" id="WP_251607873.1">
    <property type="nucleotide sequence ID" value="NZ_JAMQJY010000001.1"/>
</dbReference>
<accession>A0ABT0XJR1</accession>
<gene>
    <name evidence="2" type="ORF">NDM98_11975</name>
</gene>
<proteinExistence type="predicted"/>
<reference evidence="2" key="1">
    <citation type="submission" date="2022-06" db="EMBL/GenBank/DDBJ databases">
        <title>Alkalicoccobacillus porphyridii sp. nov., isolated from a marine red alga, Porphyridium purpureum and reclassification of Shouchella plakortidis and Shouchella gibsonii as Alkalicoccobacillus plakortidis comb. nov. and Alkalicoccobacillus gibsonii comb. nov.</title>
        <authorList>
            <person name="Kim K.H."/>
            <person name="Lee J.K."/>
            <person name="Han D.M."/>
            <person name="Baek J.H."/>
            <person name="Jeon C.O."/>
        </authorList>
    </citation>
    <scope>NUCLEOTIDE SEQUENCE</scope>
    <source>
        <strain evidence="2">DSM 19153</strain>
    </source>
</reference>
<evidence type="ECO:0000256" key="1">
    <source>
        <dbReference type="ARBA" id="ARBA00022729"/>
    </source>
</evidence>
<dbReference type="EMBL" id="JAMQJY010000001">
    <property type="protein sequence ID" value="MCM2676143.1"/>
    <property type="molecule type" value="Genomic_DNA"/>
</dbReference>